<evidence type="ECO:0000313" key="15">
    <source>
        <dbReference type="Proteomes" id="UP000265000"/>
    </source>
</evidence>
<dbReference type="GO" id="GO:0005543">
    <property type="term" value="F:phospholipid binding"/>
    <property type="evidence" value="ECO:0007669"/>
    <property type="project" value="TreeGrafter"/>
</dbReference>
<accession>A0A146Y5M2</accession>
<reference evidence="13" key="1">
    <citation type="submission" date="2015-01" db="EMBL/GenBank/DDBJ databases">
        <title>EvidentialGene: Evidence-directed Construction of Complete mRNA Transcriptomes without Genomes.</title>
        <authorList>
            <person name="Gilbert D.G."/>
        </authorList>
    </citation>
    <scope>NUCLEOTIDE SEQUENCE</scope>
</reference>
<dbReference type="GO" id="GO:0033344">
    <property type="term" value="P:cholesterol efflux"/>
    <property type="evidence" value="ECO:0007669"/>
    <property type="project" value="TreeGrafter"/>
</dbReference>
<evidence type="ECO:0000313" key="13">
    <source>
        <dbReference type="EMBL" id="JAR49491.1"/>
    </source>
</evidence>
<comment type="function">
    <text evidence="11">Probably involved in lipid transport. Can bind sphingosine-1-phosphate, myristic acid, palmitic acid and stearic acid, retinol, all-trans-retinoic acid and 9-cis-retinoic acid.</text>
</comment>
<dbReference type="Pfam" id="PF11032">
    <property type="entry name" value="ApoM"/>
    <property type="match status" value="1"/>
</dbReference>
<dbReference type="PANTHER" id="PTHR32028:SF1">
    <property type="entry name" value="APOLIPOPROTEIN M"/>
    <property type="match status" value="1"/>
</dbReference>
<comment type="subunit">
    <text evidence="3">Interacts with LRP2; LRP2 mediates APOM renal uptake and subsequent lysosomal degradation.</text>
</comment>
<keyword evidence="7 12" id="KW-0732">Signal</keyword>
<dbReference type="InterPro" id="IPR012674">
    <property type="entry name" value="Calycin"/>
</dbReference>
<evidence type="ECO:0000256" key="10">
    <source>
        <dbReference type="ARBA" id="ARBA00023157"/>
    </source>
</evidence>
<dbReference type="GO" id="GO:0034361">
    <property type="term" value="C:very-low-density lipoprotein particle"/>
    <property type="evidence" value="ECO:0007669"/>
    <property type="project" value="TreeGrafter"/>
</dbReference>
<reference evidence="14" key="2">
    <citation type="submission" date="2025-05" db="UniProtKB">
        <authorList>
            <consortium name="Ensembl"/>
        </authorList>
    </citation>
    <scope>IDENTIFICATION</scope>
</reference>
<dbReference type="GO" id="GO:0005319">
    <property type="term" value="F:lipid transporter activity"/>
    <property type="evidence" value="ECO:0007669"/>
    <property type="project" value="TreeGrafter"/>
</dbReference>
<keyword evidence="6" id="KW-0964">Secreted</keyword>
<organism evidence="13">
    <name type="scientific">Fundulus heteroclitus</name>
    <name type="common">Killifish</name>
    <name type="synonym">Mummichog</name>
    <dbReference type="NCBI Taxonomy" id="8078"/>
    <lineage>
        <taxon>Eukaryota</taxon>
        <taxon>Metazoa</taxon>
        <taxon>Chordata</taxon>
        <taxon>Craniata</taxon>
        <taxon>Vertebrata</taxon>
        <taxon>Euteleostomi</taxon>
        <taxon>Actinopterygii</taxon>
        <taxon>Neopterygii</taxon>
        <taxon>Teleostei</taxon>
        <taxon>Neoteleostei</taxon>
        <taxon>Acanthomorphata</taxon>
        <taxon>Ovalentaria</taxon>
        <taxon>Atherinomorphae</taxon>
        <taxon>Cyprinodontiformes</taxon>
        <taxon>Fundulidae</taxon>
        <taxon>Fundulus</taxon>
    </lineage>
</organism>
<evidence type="ECO:0000256" key="1">
    <source>
        <dbReference type="ARBA" id="ARBA00004613"/>
    </source>
</evidence>
<keyword evidence="5" id="KW-0813">Transport</keyword>
<dbReference type="GeneTree" id="ENSGT00940000169242"/>
<keyword evidence="8" id="KW-0345">HDL</keyword>
<comment type="subcellular location">
    <subcellularLocation>
        <location evidence="1">Secreted</location>
    </subcellularLocation>
</comment>
<evidence type="ECO:0000256" key="3">
    <source>
        <dbReference type="ARBA" id="ARBA00011559"/>
    </source>
</evidence>
<keyword evidence="15" id="KW-1185">Reference proteome</keyword>
<sequence length="190" mass="22351">MLGVALSYFLHFYTLVYHIFVPCVDPEQLLVKSVDQHQYLGKWFFKAAVSRRAADISKFKMFDNIAFTMEGTADRTLVLTGYMRMGDDCIKHNWTYHIQPGRDDMVLEGRTYRRNLLWNGTWANCQDCIIFQEVEPPLKETDSEDSLNRFMLYVRQKDVDSEVVTTFLRNSACHNMKESVRLPHEKEFCI</sequence>
<dbReference type="EMBL" id="GCES01036832">
    <property type="protein sequence ID" value="JAR49491.1"/>
    <property type="molecule type" value="Transcribed_RNA"/>
</dbReference>
<keyword evidence="13" id="KW-0449">Lipoprotein</keyword>
<keyword evidence="9" id="KW-0445">Lipid transport</keyword>
<dbReference type="GO" id="GO:0034380">
    <property type="term" value="P:high-density lipoprotein particle assembly"/>
    <property type="evidence" value="ECO:0007669"/>
    <property type="project" value="TreeGrafter"/>
</dbReference>
<evidence type="ECO:0000256" key="4">
    <source>
        <dbReference type="ARBA" id="ARBA00019937"/>
    </source>
</evidence>
<evidence type="ECO:0000256" key="8">
    <source>
        <dbReference type="ARBA" id="ARBA00022850"/>
    </source>
</evidence>
<dbReference type="RefSeq" id="XP_012709842.1">
    <property type="nucleotide sequence ID" value="XM_012854388.3"/>
</dbReference>
<dbReference type="Gene3D" id="2.40.128.20">
    <property type="match status" value="1"/>
</dbReference>
<dbReference type="Proteomes" id="UP000265000">
    <property type="component" value="Unplaced"/>
</dbReference>
<evidence type="ECO:0000256" key="5">
    <source>
        <dbReference type="ARBA" id="ARBA00022448"/>
    </source>
</evidence>
<dbReference type="GO" id="GO:0034384">
    <property type="term" value="P:high-density lipoprotein particle clearance"/>
    <property type="evidence" value="ECO:0007669"/>
    <property type="project" value="TreeGrafter"/>
</dbReference>
<feature type="chain" id="PRO_5044548961" description="Apolipoprotein M" evidence="12">
    <location>
        <begin position="27"/>
        <end position="190"/>
    </location>
</feature>
<evidence type="ECO:0000256" key="6">
    <source>
        <dbReference type="ARBA" id="ARBA00022525"/>
    </source>
</evidence>
<evidence type="ECO:0000313" key="14">
    <source>
        <dbReference type="Ensembl" id="ENSFHEP00000034146.1"/>
    </source>
</evidence>
<dbReference type="GO" id="GO:0034364">
    <property type="term" value="C:high-density lipoprotein particle"/>
    <property type="evidence" value="ECO:0007669"/>
    <property type="project" value="UniProtKB-KW"/>
</dbReference>
<dbReference type="GO" id="GO:0034362">
    <property type="term" value="C:low-density lipoprotein particle"/>
    <property type="evidence" value="ECO:0007669"/>
    <property type="project" value="TreeGrafter"/>
</dbReference>
<dbReference type="PANTHER" id="PTHR32028">
    <property type="entry name" value="APOLIPOPROTEIN M"/>
    <property type="match status" value="1"/>
</dbReference>
<proteinExistence type="inferred from homology"/>
<name>A0A146Y5M2_FUNHE</name>
<comment type="similarity">
    <text evidence="2">Belongs to the calycin superfamily. Lipocalin family. Highly divergent.</text>
</comment>
<dbReference type="STRING" id="8078.ENSFHEP00000034146"/>
<protein>
    <recommendedName>
        <fullName evidence="4">Apolipoprotein M</fullName>
    </recommendedName>
</protein>
<dbReference type="OrthoDB" id="9944312at2759"/>
<evidence type="ECO:0000256" key="12">
    <source>
        <dbReference type="SAM" id="SignalP"/>
    </source>
</evidence>
<dbReference type="Ensembl" id="ENSFHET00000034917.1">
    <property type="protein sequence ID" value="ENSFHEP00000034146.1"/>
    <property type="gene ID" value="ENSFHEG00000021682.1"/>
</dbReference>
<evidence type="ECO:0000256" key="2">
    <source>
        <dbReference type="ARBA" id="ARBA00007071"/>
    </source>
</evidence>
<dbReference type="InterPro" id="IPR022734">
    <property type="entry name" value="ApoM"/>
</dbReference>
<dbReference type="GeneID" id="105919142"/>
<dbReference type="SUPFAM" id="SSF50814">
    <property type="entry name" value="Lipocalins"/>
    <property type="match status" value="1"/>
</dbReference>
<feature type="signal peptide" evidence="12">
    <location>
        <begin position="1"/>
        <end position="26"/>
    </location>
</feature>
<keyword evidence="10" id="KW-1015">Disulfide bond</keyword>
<evidence type="ECO:0000256" key="9">
    <source>
        <dbReference type="ARBA" id="ARBA00023055"/>
    </source>
</evidence>
<dbReference type="GO" id="GO:0034375">
    <property type="term" value="P:high-density lipoprotein particle remodeling"/>
    <property type="evidence" value="ECO:0007669"/>
    <property type="project" value="TreeGrafter"/>
</dbReference>
<dbReference type="CTD" id="55937"/>
<evidence type="ECO:0000256" key="11">
    <source>
        <dbReference type="ARBA" id="ARBA00025553"/>
    </source>
</evidence>
<dbReference type="AlphaFoldDB" id="A0A146Y5M2"/>
<evidence type="ECO:0000256" key="7">
    <source>
        <dbReference type="ARBA" id="ARBA00022729"/>
    </source>
</evidence>